<proteinExistence type="predicted"/>
<feature type="compositionally biased region" description="Polar residues" evidence="1">
    <location>
        <begin position="24"/>
        <end position="45"/>
    </location>
</feature>
<dbReference type="EMBL" id="KZ987922">
    <property type="protein sequence ID" value="RKP13901.1"/>
    <property type="molecule type" value="Genomic_DNA"/>
</dbReference>
<dbReference type="Gene3D" id="2.30.29.30">
    <property type="entry name" value="Pleckstrin-homology domain (PH domain)/Phosphotyrosine-binding domain (PTB)"/>
    <property type="match status" value="1"/>
</dbReference>
<protein>
    <submittedName>
        <fullName evidence="3">Dbl homology domain-containing protein</fullName>
    </submittedName>
</protein>
<sequence>MTSSSSSSRLAPLGQDYGGGRRPLTSNRSPALSPSTPTSFTFPELSSSFGSLSSSSSSTTSSRSLPHSPSAHMVMDRTPDTSFIQSMDEADASFLRKCDQGGRDIEEEEEESKEEESGRGDGEETEQNGHEEYRVVVDDEYVDTSHSSSDPTTTVLSTSTTLSTTTTNSSTSSTSSDPIRIPSLPHHHLEHPLEEDEEDYLPTWESEGDYLEGESRCAQAVKDLYTSERAYVKALKRTHGLYARPLRDHVVQQIHLRAKAGRRKGKALGMEATEEDVMIIFGPVEDILVAHDKLLKGLDERDLEGESTEGITKAFQVLEPSKGPRNPGLAIEKNWTSKGSFNILACLLQPIERFPYYAAFLNTLVRWTPPGHADMEGLAELAQIFDQGLSGVLNVMHESEAHLQVLDVQANLHGLPEPLATVRRRLVYQGRGHRVHAITKDKEPLVILLFDDCMLWVKESTSKGLTFRGKMMLRRPVVTAISPNEGYGWCFALQNDGRTEIWSLSSEEEREGWIFMLEDVLGKACQRSSTEVKRVLGSAQEQAVMTDMDRIL</sequence>
<organism evidence="3 4">
    <name type="scientific">Piptocephalis cylindrospora</name>
    <dbReference type="NCBI Taxonomy" id="1907219"/>
    <lineage>
        <taxon>Eukaryota</taxon>
        <taxon>Fungi</taxon>
        <taxon>Fungi incertae sedis</taxon>
        <taxon>Zoopagomycota</taxon>
        <taxon>Zoopagomycotina</taxon>
        <taxon>Zoopagomycetes</taxon>
        <taxon>Zoopagales</taxon>
        <taxon>Piptocephalidaceae</taxon>
        <taxon>Piptocephalis</taxon>
    </lineage>
</organism>
<dbReference type="OrthoDB" id="660555at2759"/>
<feature type="compositionally biased region" description="Low complexity" evidence="1">
    <location>
        <begin position="46"/>
        <end position="70"/>
    </location>
</feature>
<evidence type="ECO:0000259" key="2">
    <source>
        <dbReference type="PROSITE" id="PS50010"/>
    </source>
</evidence>
<feature type="region of interest" description="Disordered" evidence="1">
    <location>
        <begin position="102"/>
        <end position="185"/>
    </location>
</feature>
<feature type="compositionally biased region" description="Low complexity" evidence="1">
    <location>
        <begin position="144"/>
        <end position="176"/>
    </location>
</feature>
<evidence type="ECO:0000313" key="3">
    <source>
        <dbReference type="EMBL" id="RKP13901.1"/>
    </source>
</evidence>
<feature type="region of interest" description="Disordered" evidence="1">
    <location>
        <begin position="1"/>
        <end position="75"/>
    </location>
</feature>
<dbReference type="InterPro" id="IPR035899">
    <property type="entry name" value="DBL_dom_sf"/>
</dbReference>
<dbReference type="GO" id="GO:0005737">
    <property type="term" value="C:cytoplasm"/>
    <property type="evidence" value="ECO:0007669"/>
    <property type="project" value="TreeGrafter"/>
</dbReference>
<gene>
    <name evidence="3" type="ORF">BJ684DRAFT_15739</name>
</gene>
<keyword evidence="4" id="KW-1185">Reference proteome</keyword>
<dbReference type="GO" id="GO:0005085">
    <property type="term" value="F:guanyl-nucleotide exchange factor activity"/>
    <property type="evidence" value="ECO:0007669"/>
    <property type="project" value="InterPro"/>
</dbReference>
<name>A0A4P9Y6P8_9FUNG</name>
<dbReference type="PANTHER" id="PTHR12673:SF270">
    <property type="entry name" value="FYVE-TYPE DOMAIN-CONTAINING PROTEIN"/>
    <property type="match status" value="1"/>
</dbReference>
<dbReference type="SUPFAM" id="SSF50729">
    <property type="entry name" value="PH domain-like"/>
    <property type="match status" value="1"/>
</dbReference>
<feature type="domain" description="DH" evidence="2">
    <location>
        <begin position="216"/>
        <end position="395"/>
    </location>
</feature>
<dbReference type="Pfam" id="PF00621">
    <property type="entry name" value="RhoGEF"/>
    <property type="match status" value="1"/>
</dbReference>
<feature type="compositionally biased region" description="Acidic residues" evidence="1">
    <location>
        <begin position="105"/>
        <end position="114"/>
    </location>
</feature>
<dbReference type="InterPro" id="IPR000219">
    <property type="entry name" value="DH_dom"/>
</dbReference>
<reference evidence="4" key="1">
    <citation type="journal article" date="2018" name="Nat. Microbiol.">
        <title>Leveraging single-cell genomics to expand the fungal tree of life.</title>
        <authorList>
            <person name="Ahrendt S.R."/>
            <person name="Quandt C.A."/>
            <person name="Ciobanu D."/>
            <person name="Clum A."/>
            <person name="Salamov A."/>
            <person name="Andreopoulos B."/>
            <person name="Cheng J.F."/>
            <person name="Woyke T."/>
            <person name="Pelin A."/>
            <person name="Henrissat B."/>
            <person name="Reynolds N.K."/>
            <person name="Benny G.L."/>
            <person name="Smith M.E."/>
            <person name="James T.Y."/>
            <person name="Grigoriev I.V."/>
        </authorList>
    </citation>
    <scope>NUCLEOTIDE SEQUENCE [LARGE SCALE GENOMIC DNA]</scope>
</reference>
<dbReference type="InterPro" id="IPR011993">
    <property type="entry name" value="PH-like_dom_sf"/>
</dbReference>
<feature type="compositionally biased region" description="Basic and acidic residues" evidence="1">
    <location>
        <begin position="115"/>
        <end position="137"/>
    </location>
</feature>
<dbReference type="PROSITE" id="PS50010">
    <property type="entry name" value="DH_2"/>
    <property type="match status" value="1"/>
</dbReference>
<evidence type="ECO:0000313" key="4">
    <source>
        <dbReference type="Proteomes" id="UP000267251"/>
    </source>
</evidence>
<dbReference type="SUPFAM" id="SSF48065">
    <property type="entry name" value="DBL homology domain (DH-domain)"/>
    <property type="match status" value="1"/>
</dbReference>
<dbReference type="InterPro" id="IPR051092">
    <property type="entry name" value="FYVE_RhoGEF_PH"/>
</dbReference>
<dbReference type="Proteomes" id="UP000267251">
    <property type="component" value="Unassembled WGS sequence"/>
</dbReference>
<dbReference type="PANTHER" id="PTHR12673">
    <property type="entry name" value="FACIOGENITAL DYSPLASIA PROTEIN"/>
    <property type="match status" value="1"/>
</dbReference>
<dbReference type="Gene3D" id="1.20.900.10">
    <property type="entry name" value="Dbl homology (DH) domain"/>
    <property type="match status" value="2"/>
</dbReference>
<evidence type="ECO:0000256" key="1">
    <source>
        <dbReference type="SAM" id="MobiDB-lite"/>
    </source>
</evidence>
<accession>A0A4P9Y6P8</accession>
<dbReference type="AlphaFoldDB" id="A0A4P9Y6P8"/>